<dbReference type="InterPro" id="IPR003594">
    <property type="entry name" value="HATPase_dom"/>
</dbReference>
<protein>
    <recommendedName>
        <fullName evidence="4">histidine kinase</fullName>
        <ecNumber evidence="4">2.7.13.3</ecNumber>
    </recommendedName>
</protein>
<dbReference type="Pfam" id="PF00512">
    <property type="entry name" value="HisKA"/>
    <property type="match status" value="1"/>
</dbReference>
<evidence type="ECO:0000313" key="16">
    <source>
        <dbReference type="Proteomes" id="UP001198901"/>
    </source>
</evidence>
<keyword evidence="6" id="KW-0808">Transferase</keyword>
<feature type="transmembrane region" description="Helical" evidence="13">
    <location>
        <begin position="59"/>
        <end position="84"/>
    </location>
</feature>
<keyword evidence="7 13" id="KW-0812">Transmembrane</keyword>
<dbReference type="Gene3D" id="1.20.1730.10">
    <property type="entry name" value="Sodium/glucose cotransporter"/>
    <property type="match status" value="1"/>
</dbReference>
<dbReference type="PRINTS" id="PR00344">
    <property type="entry name" value="BCTRLSENSOR"/>
</dbReference>
<dbReference type="PROSITE" id="PS50283">
    <property type="entry name" value="NA_SOLUT_SYMP_3"/>
    <property type="match status" value="1"/>
</dbReference>
<evidence type="ECO:0000256" key="1">
    <source>
        <dbReference type="ARBA" id="ARBA00000085"/>
    </source>
</evidence>
<dbReference type="PANTHER" id="PTHR43711:SF30">
    <property type="entry name" value="HISTIDINE KINASE"/>
    <property type="match status" value="1"/>
</dbReference>
<feature type="transmembrane region" description="Helical" evidence="13">
    <location>
        <begin position="36"/>
        <end position="53"/>
    </location>
</feature>
<dbReference type="InterPro" id="IPR001734">
    <property type="entry name" value="Na/solute_symporter"/>
</dbReference>
<evidence type="ECO:0000256" key="10">
    <source>
        <dbReference type="ARBA" id="ARBA00023012"/>
    </source>
</evidence>
<dbReference type="Gene3D" id="3.30.565.10">
    <property type="entry name" value="Histidine kinase-like ATPase, C-terminal domain"/>
    <property type="match status" value="1"/>
</dbReference>
<evidence type="ECO:0000256" key="11">
    <source>
        <dbReference type="ARBA" id="ARBA00023136"/>
    </source>
</evidence>
<gene>
    <name evidence="15" type="ORF">LBU54_12775</name>
</gene>
<evidence type="ECO:0000256" key="8">
    <source>
        <dbReference type="ARBA" id="ARBA00022777"/>
    </source>
</evidence>
<feature type="transmembrane region" description="Helical" evidence="13">
    <location>
        <begin position="242"/>
        <end position="259"/>
    </location>
</feature>
<feature type="transmembrane region" description="Helical" evidence="13">
    <location>
        <begin position="408"/>
        <end position="432"/>
    </location>
</feature>
<keyword evidence="12" id="KW-0175">Coiled coil</keyword>
<dbReference type="InterPro" id="IPR050736">
    <property type="entry name" value="Sensor_HK_Regulatory"/>
</dbReference>
<dbReference type="GO" id="GO:0016301">
    <property type="term" value="F:kinase activity"/>
    <property type="evidence" value="ECO:0007669"/>
    <property type="project" value="UniProtKB-KW"/>
</dbReference>
<organism evidence="15 16">
    <name type="scientific">Winogradskyella alexanderae</name>
    <dbReference type="NCBI Taxonomy" id="2877123"/>
    <lineage>
        <taxon>Bacteria</taxon>
        <taxon>Pseudomonadati</taxon>
        <taxon>Bacteroidota</taxon>
        <taxon>Flavobacteriia</taxon>
        <taxon>Flavobacteriales</taxon>
        <taxon>Flavobacteriaceae</taxon>
        <taxon>Winogradskyella</taxon>
    </lineage>
</organism>
<feature type="transmembrane region" description="Helical" evidence="13">
    <location>
        <begin position="383"/>
        <end position="402"/>
    </location>
</feature>
<dbReference type="SMART" id="SM00387">
    <property type="entry name" value="HATPase_c"/>
    <property type="match status" value="1"/>
</dbReference>
<feature type="transmembrane region" description="Helical" evidence="13">
    <location>
        <begin position="280"/>
        <end position="305"/>
    </location>
</feature>
<evidence type="ECO:0000256" key="4">
    <source>
        <dbReference type="ARBA" id="ARBA00012438"/>
    </source>
</evidence>
<dbReference type="SUPFAM" id="SSF55874">
    <property type="entry name" value="ATPase domain of HSP90 chaperone/DNA topoisomerase II/histidine kinase"/>
    <property type="match status" value="1"/>
</dbReference>
<dbReference type="Gene3D" id="1.10.287.130">
    <property type="match status" value="1"/>
</dbReference>
<dbReference type="InterPro" id="IPR036890">
    <property type="entry name" value="HATPase_C_sf"/>
</dbReference>
<evidence type="ECO:0000256" key="2">
    <source>
        <dbReference type="ARBA" id="ARBA00004141"/>
    </source>
</evidence>
<dbReference type="InterPro" id="IPR005467">
    <property type="entry name" value="His_kinase_dom"/>
</dbReference>
<dbReference type="InterPro" id="IPR003661">
    <property type="entry name" value="HisK_dim/P_dom"/>
</dbReference>
<evidence type="ECO:0000256" key="7">
    <source>
        <dbReference type="ARBA" id="ARBA00022692"/>
    </source>
</evidence>
<feature type="transmembrane region" description="Helical" evidence="13">
    <location>
        <begin position="187"/>
        <end position="214"/>
    </location>
</feature>
<dbReference type="InterPro" id="IPR038377">
    <property type="entry name" value="Na/Glc_symporter_sf"/>
</dbReference>
<dbReference type="CDD" id="cd00075">
    <property type="entry name" value="HATPase"/>
    <property type="match status" value="1"/>
</dbReference>
<keyword evidence="5" id="KW-0597">Phosphoprotein</keyword>
<feature type="transmembrane region" description="Helical" evidence="13">
    <location>
        <begin position="439"/>
        <end position="461"/>
    </location>
</feature>
<feature type="transmembrane region" description="Helical" evidence="13">
    <location>
        <begin position="498"/>
        <end position="517"/>
    </location>
</feature>
<comment type="similarity">
    <text evidence="3">Belongs to the sodium:solute symporter (SSF) (TC 2.A.21) family.</text>
</comment>
<dbReference type="SMART" id="SM00388">
    <property type="entry name" value="HisKA"/>
    <property type="match status" value="1"/>
</dbReference>
<evidence type="ECO:0000256" key="9">
    <source>
        <dbReference type="ARBA" id="ARBA00022989"/>
    </source>
</evidence>
<sequence>MSNYVLFSIIVLYLVTLFAIAFFAEKNAKSKWVNNSVVYTLSLAVYCTAWTYYGSIGIAATIGIDFLAIYLGPVIAAPLWIVLLRKIIRLSKQHKISSIADFISLRYGNNRFLGALVTVICLFGIVPYISLQLKAVSETFQILSDKTSYVSTSVYDDSTFYIALLLAVFATFFGTQVTDASEKHKGIVVSVAIESILKLVFFLAVGIYVTYFLFDGTDSIYENMSKSENFESLIQFNGIESGFNWLYTIILSFMAIFLLPRQFQVSVLENVREKHLKNAIWMFPLYLLLFNIFVIFIAWAGNLTIGNSESAEYYALLLPLQNDNTFLALLVFLGGFSAVISMVVVATLALSTMVSNNLVIPYGFLDRFIKSHPERNAKYIKNIRRISIFTIIIVAYAFYVNFSYELSLYSIGLIAFVIIAQLAPSFFIGLFWNRGSSKASIVGIIAGFFVTFYTLILPFSIQALTGSDEFVQNGLYGLEVLKPHALFGIDFLSPPAHAFFWSMLFNILCYVILSVSLKGNYRERNYAEMFVDSKNYTDLQDGALVWKGEAYVAEIRNVLTKFLGESRTERAISLFFRKYDLPQDTQMADARLINFSEKLLTGSIGGASAKILISSVVKEEEVSLVEVLKILEESKETISRNKLLKEKSQELKKLADQLQDANNELVEKDKQKDEFLDTVAHELKTPITGIRATTELLMDDLEEMPSELRSQFLNNMLQDSDRLSRLIHNILDFEKLSKGRTNFKIKRYNIRDTIQKTIDNLSNIANKREITLVHSNKSDFHADYDEDRIMQVLTNLISNAIKFCEAKKGVIVADYKYDKGLLQITIKDNGKGIPEEDLPFVFDKFYQSKNQNIQKPEGSGLGLSICKQIIENHNGKIWAKNNQKSGATFGFTLPFK</sequence>
<dbReference type="CDD" id="cd00082">
    <property type="entry name" value="HisKA"/>
    <property type="match status" value="1"/>
</dbReference>
<reference evidence="16" key="1">
    <citation type="submission" date="2023-07" db="EMBL/GenBank/DDBJ databases">
        <authorList>
            <person name="Yue Y."/>
        </authorList>
    </citation>
    <scope>NUCLEOTIDE SEQUENCE [LARGE SCALE GENOMIC DNA]</scope>
    <source>
        <strain evidence="16">D23</strain>
    </source>
</reference>
<keyword evidence="8 15" id="KW-0418">Kinase</keyword>
<dbReference type="RefSeq" id="WP_224530449.1">
    <property type="nucleotide sequence ID" value="NZ_JAIUJR010000009.1"/>
</dbReference>
<dbReference type="PANTHER" id="PTHR43711">
    <property type="entry name" value="TWO-COMPONENT HISTIDINE KINASE"/>
    <property type="match status" value="1"/>
</dbReference>
<evidence type="ECO:0000256" key="5">
    <source>
        <dbReference type="ARBA" id="ARBA00022553"/>
    </source>
</evidence>
<name>A0ABS7XX40_9FLAO</name>
<feature type="domain" description="Histidine kinase" evidence="14">
    <location>
        <begin position="678"/>
        <end position="896"/>
    </location>
</feature>
<dbReference type="InterPro" id="IPR036097">
    <property type="entry name" value="HisK_dim/P_sf"/>
</dbReference>
<dbReference type="EC" id="2.7.13.3" evidence="4"/>
<comment type="catalytic activity">
    <reaction evidence="1">
        <text>ATP + protein L-histidine = ADP + protein N-phospho-L-histidine.</text>
        <dbReference type="EC" id="2.7.13.3"/>
    </reaction>
</comment>
<keyword evidence="10" id="KW-0902">Two-component regulatory system</keyword>
<accession>A0ABS7XX40</accession>
<evidence type="ECO:0000256" key="3">
    <source>
        <dbReference type="ARBA" id="ARBA00006434"/>
    </source>
</evidence>
<comment type="caution">
    <text evidence="15">The sequence shown here is derived from an EMBL/GenBank/DDBJ whole genome shotgun (WGS) entry which is preliminary data.</text>
</comment>
<evidence type="ECO:0000313" key="15">
    <source>
        <dbReference type="EMBL" id="MCA0133462.1"/>
    </source>
</evidence>
<dbReference type="Pfam" id="PF02518">
    <property type="entry name" value="HATPase_c"/>
    <property type="match status" value="1"/>
</dbReference>
<keyword evidence="9 13" id="KW-1133">Transmembrane helix</keyword>
<feature type="transmembrane region" description="Helical" evidence="13">
    <location>
        <begin position="158"/>
        <end position="175"/>
    </location>
</feature>
<dbReference type="SUPFAM" id="SSF47384">
    <property type="entry name" value="Homodimeric domain of signal transducing histidine kinase"/>
    <property type="match status" value="1"/>
</dbReference>
<feature type="coiled-coil region" evidence="12">
    <location>
        <begin position="641"/>
        <end position="678"/>
    </location>
</feature>
<comment type="subcellular location">
    <subcellularLocation>
        <location evidence="2">Membrane</location>
        <topology evidence="2">Multi-pass membrane protein</topology>
    </subcellularLocation>
</comment>
<keyword evidence="11 13" id="KW-0472">Membrane</keyword>
<evidence type="ECO:0000259" key="14">
    <source>
        <dbReference type="PROSITE" id="PS50109"/>
    </source>
</evidence>
<dbReference type="PROSITE" id="PS50109">
    <property type="entry name" value="HIS_KIN"/>
    <property type="match status" value="1"/>
</dbReference>
<feature type="transmembrane region" description="Helical" evidence="13">
    <location>
        <begin position="112"/>
        <end position="131"/>
    </location>
</feature>
<feature type="transmembrane region" description="Helical" evidence="13">
    <location>
        <begin position="6"/>
        <end position="24"/>
    </location>
</feature>
<keyword evidence="16" id="KW-1185">Reference proteome</keyword>
<proteinExistence type="inferred from homology"/>
<evidence type="ECO:0000256" key="12">
    <source>
        <dbReference type="SAM" id="Coils"/>
    </source>
</evidence>
<dbReference type="EMBL" id="JAIUJR010000009">
    <property type="protein sequence ID" value="MCA0133462.1"/>
    <property type="molecule type" value="Genomic_DNA"/>
</dbReference>
<dbReference type="InterPro" id="IPR004358">
    <property type="entry name" value="Sig_transdc_His_kin-like_C"/>
</dbReference>
<feature type="transmembrane region" description="Helical" evidence="13">
    <location>
        <begin position="325"/>
        <end position="350"/>
    </location>
</feature>
<dbReference type="Proteomes" id="UP001198901">
    <property type="component" value="Unassembled WGS sequence"/>
</dbReference>
<evidence type="ECO:0000256" key="6">
    <source>
        <dbReference type="ARBA" id="ARBA00022679"/>
    </source>
</evidence>
<dbReference type="CDD" id="cd10322">
    <property type="entry name" value="SLC5sbd"/>
    <property type="match status" value="1"/>
</dbReference>
<evidence type="ECO:0000256" key="13">
    <source>
        <dbReference type="SAM" id="Phobius"/>
    </source>
</evidence>